<comment type="similarity">
    <text evidence="11">Belongs to the class I-like SAM-binding methyltransferase superfamily. DOT1 family.</text>
</comment>
<dbReference type="OMA" id="PRHGDIC"/>
<organism evidence="13 14">
    <name type="scientific">Phytophthora infestans (strain T30-4)</name>
    <name type="common">Potato late blight agent</name>
    <dbReference type="NCBI Taxonomy" id="403677"/>
    <lineage>
        <taxon>Eukaryota</taxon>
        <taxon>Sar</taxon>
        <taxon>Stramenopiles</taxon>
        <taxon>Oomycota</taxon>
        <taxon>Peronosporomycetes</taxon>
        <taxon>Peronosporales</taxon>
        <taxon>Peronosporaceae</taxon>
        <taxon>Phytophthora</taxon>
    </lineage>
</organism>
<dbReference type="KEGG" id="pif:PITG_00644"/>
<dbReference type="PANTHER" id="PTHR21451">
    <property type="entry name" value="HISTONE H3 METHYLTRANSFERASE"/>
    <property type="match status" value="1"/>
</dbReference>
<dbReference type="HOGENOM" id="CLU_119296_0_0_1"/>
<dbReference type="EC" id="2.1.1.360" evidence="2 11"/>
<evidence type="ECO:0000256" key="11">
    <source>
        <dbReference type="RuleBase" id="RU271113"/>
    </source>
</evidence>
<gene>
    <name evidence="13" type="ORF">PITG_00644</name>
</gene>
<comment type="subcellular location">
    <subcellularLocation>
        <location evidence="1 11">Nucleus</location>
    </subcellularLocation>
</comment>
<feature type="domain" description="DOT1" evidence="12">
    <location>
        <begin position="1"/>
        <end position="163"/>
    </location>
</feature>
<dbReference type="GO" id="GO:0140956">
    <property type="term" value="F:histone H3K79 trimethyltransferase activity"/>
    <property type="evidence" value="ECO:0007669"/>
    <property type="project" value="UniProtKB-EC"/>
</dbReference>
<dbReference type="Gene3D" id="3.40.50.150">
    <property type="entry name" value="Vaccinia Virus protein VP39"/>
    <property type="match status" value="1"/>
</dbReference>
<keyword evidence="6 11" id="KW-0949">S-adenosyl-L-methionine</keyword>
<dbReference type="GO" id="GO:0006281">
    <property type="term" value="P:DNA repair"/>
    <property type="evidence" value="ECO:0007669"/>
    <property type="project" value="TreeGrafter"/>
</dbReference>
<evidence type="ECO:0000313" key="14">
    <source>
        <dbReference type="Proteomes" id="UP000006643"/>
    </source>
</evidence>
<dbReference type="AlphaFoldDB" id="D0MRB6"/>
<dbReference type="GO" id="GO:0005634">
    <property type="term" value="C:nucleus"/>
    <property type="evidence" value="ECO:0007669"/>
    <property type="project" value="UniProtKB-SubCell"/>
</dbReference>
<dbReference type="SUPFAM" id="SSF53335">
    <property type="entry name" value="S-adenosyl-L-methionine-dependent methyltransferases"/>
    <property type="match status" value="1"/>
</dbReference>
<dbReference type="EMBL" id="DS028118">
    <property type="protein sequence ID" value="EEY58035.1"/>
    <property type="molecule type" value="Genomic_DNA"/>
</dbReference>
<evidence type="ECO:0000256" key="9">
    <source>
        <dbReference type="ARBA" id="ARBA00029821"/>
    </source>
</evidence>
<dbReference type="Proteomes" id="UP000006643">
    <property type="component" value="Unassembled WGS sequence"/>
</dbReference>
<dbReference type="GO" id="GO:0000077">
    <property type="term" value="P:DNA damage checkpoint signaling"/>
    <property type="evidence" value="ECO:0007669"/>
    <property type="project" value="TreeGrafter"/>
</dbReference>
<comment type="miscellaneous">
    <text evidence="11">In contrast to other lysine histone methyltransferases, it does not contain a SET domain, suggesting the existence of another mechanism for methylation of lysine residues of histones.</text>
</comment>
<evidence type="ECO:0000313" key="13">
    <source>
        <dbReference type="EMBL" id="EEY58035.1"/>
    </source>
</evidence>
<dbReference type="PANTHER" id="PTHR21451:SF0">
    <property type="entry name" value="HISTONE-LYSINE N-METHYLTRANSFERASE, H3 LYSINE-79 SPECIFIC"/>
    <property type="match status" value="1"/>
</dbReference>
<proteinExistence type="inferred from homology"/>
<keyword evidence="5 11" id="KW-0808">Transferase</keyword>
<evidence type="ECO:0000256" key="2">
    <source>
        <dbReference type="ARBA" id="ARBA00012190"/>
    </source>
</evidence>
<dbReference type="GeneID" id="9479579"/>
<evidence type="ECO:0000256" key="1">
    <source>
        <dbReference type="ARBA" id="ARBA00004123"/>
    </source>
</evidence>
<dbReference type="InterPro" id="IPR030445">
    <property type="entry name" value="H3-K79_meTrfase"/>
</dbReference>
<dbReference type="PROSITE" id="PS51569">
    <property type="entry name" value="DOT1"/>
    <property type="match status" value="1"/>
</dbReference>
<reference evidence="14" key="1">
    <citation type="journal article" date="2009" name="Nature">
        <title>Genome sequence and analysis of the Irish potato famine pathogen Phytophthora infestans.</title>
        <authorList>
            <consortium name="The Broad Institute Genome Sequencing Platform"/>
            <person name="Haas B.J."/>
            <person name="Kamoun S."/>
            <person name="Zody M.C."/>
            <person name="Jiang R.H."/>
            <person name="Handsaker R.E."/>
            <person name="Cano L.M."/>
            <person name="Grabherr M."/>
            <person name="Kodira C.D."/>
            <person name="Raffaele S."/>
            <person name="Torto-Alalibo T."/>
            <person name="Bozkurt T.O."/>
            <person name="Ah-Fong A.M."/>
            <person name="Alvarado L."/>
            <person name="Anderson V.L."/>
            <person name="Armstrong M.R."/>
            <person name="Avrova A."/>
            <person name="Baxter L."/>
            <person name="Beynon J."/>
            <person name="Boevink P.C."/>
            <person name="Bollmann S.R."/>
            <person name="Bos J.I."/>
            <person name="Bulone V."/>
            <person name="Cai G."/>
            <person name="Cakir C."/>
            <person name="Carrington J.C."/>
            <person name="Chawner M."/>
            <person name="Conti L."/>
            <person name="Costanzo S."/>
            <person name="Ewan R."/>
            <person name="Fahlgren N."/>
            <person name="Fischbach M.A."/>
            <person name="Fugelstad J."/>
            <person name="Gilroy E.M."/>
            <person name="Gnerre S."/>
            <person name="Green P.J."/>
            <person name="Grenville-Briggs L.J."/>
            <person name="Griffith J."/>
            <person name="Grunwald N.J."/>
            <person name="Horn K."/>
            <person name="Horner N.R."/>
            <person name="Hu C.H."/>
            <person name="Huitema E."/>
            <person name="Jeong D.H."/>
            <person name="Jones A.M."/>
            <person name="Jones J.D."/>
            <person name="Jones R.W."/>
            <person name="Karlsson E.K."/>
            <person name="Kunjeti S.G."/>
            <person name="Lamour K."/>
            <person name="Liu Z."/>
            <person name="Ma L."/>
            <person name="Maclean D."/>
            <person name="Chibucos M.C."/>
            <person name="McDonald H."/>
            <person name="McWalters J."/>
            <person name="Meijer H.J."/>
            <person name="Morgan W."/>
            <person name="Morris P.F."/>
            <person name="Munro C.A."/>
            <person name="O'Neill K."/>
            <person name="Ospina-Giraldo M."/>
            <person name="Pinzon A."/>
            <person name="Pritchard L."/>
            <person name="Ramsahoye B."/>
            <person name="Ren Q."/>
            <person name="Restrepo S."/>
            <person name="Roy S."/>
            <person name="Sadanandom A."/>
            <person name="Savidor A."/>
            <person name="Schornack S."/>
            <person name="Schwartz D.C."/>
            <person name="Schumann U.D."/>
            <person name="Schwessinger B."/>
            <person name="Seyer L."/>
            <person name="Sharpe T."/>
            <person name="Silvar C."/>
            <person name="Song J."/>
            <person name="Studholme D.J."/>
            <person name="Sykes S."/>
            <person name="Thines M."/>
            <person name="van de Vondervoort P.J."/>
            <person name="Phuntumart V."/>
            <person name="Wawra S."/>
            <person name="Weide R."/>
            <person name="Win J."/>
            <person name="Young C."/>
            <person name="Zhou S."/>
            <person name="Fry W."/>
            <person name="Meyers B.C."/>
            <person name="van West P."/>
            <person name="Ristaino J."/>
            <person name="Govers F."/>
            <person name="Birch P.R."/>
            <person name="Whisson S.C."/>
            <person name="Judelson H.S."/>
            <person name="Nusbaum C."/>
        </authorList>
    </citation>
    <scope>NUCLEOTIDE SEQUENCE [LARGE SCALE GENOMIC DNA]</scope>
    <source>
        <strain evidence="14">T30-4</strain>
    </source>
</reference>
<dbReference type="Pfam" id="PF08123">
    <property type="entry name" value="DOT1"/>
    <property type="match status" value="1"/>
</dbReference>
<evidence type="ECO:0000256" key="6">
    <source>
        <dbReference type="ARBA" id="ARBA00022691"/>
    </source>
</evidence>
<evidence type="ECO:0000256" key="5">
    <source>
        <dbReference type="ARBA" id="ARBA00022679"/>
    </source>
</evidence>
<dbReference type="RefSeq" id="XP_002909221.1">
    <property type="nucleotide sequence ID" value="XM_002909175.1"/>
</dbReference>
<name>D0MRB6_PHYIT</name>
<keyword evidence="7 11" id="KW-0156">Chromatin regulator</keyword>
<dbReference type="VEuPathDB" id="FungiDB:PITG_00644"/>
<dbReference type="InterPro" id="IPR025789">
    <property type="entry name" value="DOT1_dom"/>
</dbReference>
<evidence type="ECO:0000256" key="3">
    <source>
        <dbReference type="ARBA" id="ARBA00020987"/>
    </source>
</evidence>
<comment type="catalytic activity">
    <reaction evidence="10 11">
        <text>L-lysyl(79)-[histone H3] + 3 S-adenosyl-L-methionine = N(6),N(6),N(6)-trimethyl-L-lysyl(79)-[histone H3] + 3 S-adenosyl-L-homocysteine + 3 H(+)</text>
        <dbReference type="Rhea" id="RHEA:60328"/>
        <dbReference type="Rhea" id="RHEA-COMP:15549"/>
        <dbReference type="Rhea" id="RHEA-COMP:15552"/>
        <dbReference type="ChEBI" id="CHEBI:15378"/>
        <dbReference type="ChEBI" id="CHEBI:29969"/>
        <dbReference type="ChEBI" id="CHEBI:57856"/>
        <dbReference type="ChEBI" id="CHEBI:59789"/>
        <dbReference type="ChEBI" id="CHEBI:61961"/>
        <dbReference type="EC" id="2.1.1.360"/>
    </reaction>
</comment>
<evidence type="ECO:0000256" key="10">
    <source>
        <dbReference type="ARBA" id="ARBA00047770"/>
    </source>
</evidence>
<dbReference type="STRING" id="403677.D0MRB6"/>
<dbReference type="GO" id="GO:0032259">
    <property type="term" value="P:methylation"/>
    <property type="evidence" value="ECO:0007669"/>
    <property type="project" value="UniProtKB-KW"/>
</dbReference>
<accession>D0MRB6</accession>
<keyword evidence="4 11" id="KW-0489">Methyltransferase</keyword>
<dbReference type="OrthoDB" id="127779at2759"/>
<evidence type="ECO:0000259" key="12">
    <source>
        <dbReference type="PROSITE" id="PS51569"/>
    </source>
</evidence>
<sequence>MLVRCYPDVFLDVGAGVGNVLAQVALTTKVRTYIGIEVRRDLVSLGRRCMQQLRKQYPRLSKVLLKQVDVRDVSMSRHSPICEATIVFANIFLFEEDAKRIVSRELSAMPEARVIVSTSLFCPRHRSSCSEPYCKSWKLDHQLEVQCSWQATPHPIYIYRKKL</sequence>
<keyword evidence="8 11" id="KW-0539">Nucleus</keyword>
<comment type="function">
    <text evidence="11">Histone methyltransferase that specifically trimethylates histone H3 to form H3K79me3. This methylation is required for telomere silencing and for the pachytene checkpoint during the meiotic cell cycle by allowing the recruitment of RAD9 to double strand breaks. Nucleosomes are preferred as substrate compared to free histone.</text>
</comment>
<dbReference type="eggNOG" id="ENOG502RGM6">
    <property type="taxonomic scope" value="Eukaryota"/>
</dbReference>
<evidence type="ECO:0000256" key="4">
    <source>
        <dbReference type="ARBA" id="ARBA00022603"/>
    </source>
</evidence>
<protein>
    <recommendedName>
        <fullName evidence="3 11">Histone-lysine N-methyltransferase, H3 lysine-79 specific</fullName>
        <ecNumber evidence="2 11">2.1.1.360</ecNumber>
    </recommendedName>
    <alternativeName>
        <fullName evidence="9 11">Histone H3-K79 methyltransferase</fullName>
    </alternativeName>
</protein>
<evidence type="ECO:0000256" key="7">
    <source>
        <dbReference type="ARBA" id="ARBA00022853"/>
    </source>
</evidence>
<dbReference type="InterPro" id="IPR029063">
    <property type="entry name" value="SAM-dependent_MTases_sf"/>
</dbReference>
<keyword evidence="14" id="KW-1185">Reference proteome</keyword>
<evidence type="ECO:0000256" key="8">
    <source>
        <dbReference type="ARBA" id="ARBA00023242"/>
    </source>
</evidence>
<dbReference type="InParanoid" id="D0MRB6"/>